<dbReference type="InterPro" id="IPR041667">
    <property type="entry name" value="Cupin_8"/>
</dbReference>
<dbReference type="PRINTS" id="PR01166">
    <property type="entry name" value="CYCOXIDASEII"/>
</dbReference>
<feature type="compositionally biased region" description="Basic and acidic residues" evidence="11">
    <location>
        <begin position="427"/>
        <end position="455"/>
    </location>
</feature>
<feature type="compositionally biased region" description="Polar residues" evidence="11">
    <location>
        <begin position="1573"/>
        <end position="1597"/>
    </location>
</feature>
<keyword evidence="3" id="KW-0808">Transferase</keyword>
<evidence type="ECO:0000313" key="14">
    <source>
        <dbReference type="EMBL" id="KAF4754105.1"/>
    </source>
</evidence>
<evidence type="ECO:0000256" key="2">
    <source>
        <dbReference type="ARBA" id="ARBA00022527"/>
    </source>
</evidence>
<evidence type="ECO:0000256" key="1">
    <source>
        <dbReference type="ARBA" id="ARBA00001935"/>
    </source>
</evidence>
<dbReference type="Gene3D" id="3.10.20.80">
    <property type="entry name" value="Translation initiation factor 3 (IF-3), N-terminal domain"/>
    <property type="match status" value="1"/>
</dbReference>
<dbReference type="PROSITE" id="PS00078">
    <property type="entry name" value="COX2"/>
    <property type="match status" value="1"/>
</dbReference>
<dbReference type="SUPFAM" id="SSF56112">
    <property type="entry name" value="Protein kinase-like (PK-like)"/>
    <property type="match status" value="1"/>
</dbReference>
<evidence type="ECO:0000259" key="12">
    <source>
        <dbReference type="PROSITE" id="PS50011"/>
    </source>
</evidence>
<dbReference type="Gene3D" id="2.60.40.420">
    <property type="entry name" value="Cupredoxins - blue copper proteins"/>
    <property type="match status" value="1"/>
</dbReference>
<keyword evidence="4" id="KW-0479">Metal-binding</keyword>
<dbReference type="Gene3D" id="2.60.120.650">
    <property type="entry name" value="Cupin"/>
    <property type="match status" value="1"/>
</dbReference>
<dbReference type="FunFam" id="2.60.40.420:FF:000063">
    <property type="entry name" value="Cytochrome c oxidase subunit 2, putative"/>
    <property type="match status" value="1"/>
</dbReference>
<name>A0A7J6U9G1_PEROL</name>
<sequence>EEKEVKLQDVSPEDYPTPQKYLEGAPIPSWYSFQSNLVGDMDLKPGMARMLEVDKRLTLPTRTHIRFLITGADVIHSWSVPSLGIKCDATPGRLVKINTFIQREGVFYGQCSELCGTLHAFMPIVVEAVSPEAFAAHAKKWYKDYPKIALRRTLCLAFMSVLCVAEYVNGREGKWGTPRRGYSATIQYPISMLSSRLRNSLLRAFPRRPCFNQRFFVTAESGFKGLLANDDILFPRVHVIGRDGGAIGVMDLEEAKAQAREANLDLVLVNANKQPPVCRIAQRSDLEAQIVDKLKQKEILKEKQQTDLYSFDPSLKIKYMRYNCRIALPDFQRYILHHRELLLKKHRTEAVIMKGKAEEEEMRQMVVRIIAELKDIAKPVNLPLPAQSFEQPSVNVLIWPCTPEQAATFKIPKVAFAASDEMWNQQRAKEEAQRDPRNRRARQDPKMKDGKSARQRWIEQQERDAMGSIASAASPRVVFDNGSSTECSHKEVCNASIGESTQQAVRQRYPLGHAYFGESWGGEVPLVEELSSYEFWRRIQPEGVPVKVRVPELLSLPWTLEYLSERYGSEAIRTEVRSEDRLSDYCDREGVTSCSDDIMSKSTSGMSTVAEAIGNMKEGGDVYIISQVPGNLAADLPVPSFIAGGYRDPLEGDNRSTLLTELGLWVSFNRPPSFTSSVIHYDMNDQLMCQILGWREWIFWDMRRDRHKIPLWSGHYHSPSEVVGSDDSPIEGEMVDVERWPEFASARWFNTTLRPGECIFIPKHHALHYVRGFGEENVAYSLLFDTHGGEESLLMGVRSAVLPLDDFEVLWPFPGDPLEGSYGEVTMGMPDWKVSLALPVVTMAVEATSEVAFTPRQLATITREFLRRRVGPAPTVLADIAALFGPASVHQPSRSVLGGSLCASTTGPISCRTPLGPSVRGPTLAAGGSTSLPVQSVTRVAVGPYVKGSTGEVYELIEQLQSALFGGVYRARGLSTGKDYAVKVLHKRELARIQREARDNRNIEFCEMPLSEVMFASKMRENDHVLELLDHSEDDHCHYLASPLARGGDLLESLKEVSSATDGGFQEKVVKSVVAEAAQGIAYLHRHGLALQDVSLENMLLFVEPESGNYTVKICDPGQATEFSTDNSGREKLIRFKGLVGKSFRPPELYSRRDYIATAVDSWCLGWSIFYLLTARSLFQTADPRGGDKDWAAFSSGDVDQLFRRKGARHLSQEAKELILELMQLDPRKRLSVRDALRHPWFADSPSPSRWPAPSHLVIEEREMVERVRARKAAAMAASNGGSVDAPANAVEEATVEAVRERTGSTTSTTSGSRRASLREPRVETADNHGRTSGGSSRKSVREVSRVSRHRMDSRPRKRLSVSSVRSGSHVLASSPAECPPPRRSEAPRRPREDRGDEKELPTAKIVGYKSSANSPLYGSTPCCFVSPRSPRLANAIALNAYHTRLCRSPSPPPQRVPCSSVPNWTTVLDNMNAPAAVTAYSPDPACRMQYRGTAVGQTPFLGGNAALRSRSPSFMSLQGSPLAQGWMSPMPGSRPAAAAGPVGEESGIAAEMAGTAFSPDELRGMMQLFESNESSGDNTTRGSVGPSNAAPNQKVSIKSAAQMRRDQQAREAAEEAKRDAIWDGDDFKKHSGVAMPETSAGGADKTDPRPAPEYEVLYRQELSANDMFLNLHDTDPSSDRCTDITVK</sequence>
<dbReference type="GO" id="GO:0005524">
    <property type="term" value="F:ATP binding"/>
    <property type="evidence" value="ECO:0007669"/>
    <property type="project" value="UniProtKB-KW"/>
</dbReference>
<dbReference type="Pfam" id="PF00116">
    <property type="entry name" value="COX2"/>
    <property type="match status" value="1"/>
</dbReference>
<feature type="compositionally biased region" description="Basic and acidic residues" evidence="11">
    <location>
        <begin position="1340"/>
        <end position="1355"/>
    </location>
</feature>
<accession>A0A7J6U9G1</accession>
<feature type="region of interest" description="Disordered" evidence="11">
    <location>
        <begin position="1278"/>
        <end position="1403"/>
    </location>
</feature>
<dbReference type="PROSITE" id="PS50011">
    <property type="entry name" value="PROTEIN_KINASE_DOM"/>
    <property type="match status" value="1"/>
</dbReference>
<keyword evidence="6" id="KW-0418">Kinase</keyword>
<dbReference type="SUPFAM" id="SSF49503">
    <property type="entry name" value="Cupredoxins"/>
    <property type="match status" value="1"/>
</dbReference>
<comment type="caution">
    <text evidence="14">The sequence shown here is derived from an EMBL/GenBank/DDBJ whole genome shotgun (WGS) entry which is preliminary data.</text>
</comment>
<feature type="region of interest" description="Disordered" evidence="11">
    <location>
        <begin position="1573"/>
        <end position="1652"/>
    </location>
</feature>
<evidence type="ECO:0000256" key="6">
    <source>
        <dbReference type="ARBA" id="ARBA00022777"/>
    </source>
</evidence>
<keyword evidence="10" id="KW-0175">Coiled coil</keyword>
<feature type="compositionally biased region" description="Basic and acidic residues" evidence="11">
    <location>
        <begin position="1604"/>
        <end position="1630"/>
    </location>
</feature>
<dbReference type="InterPro" id="IPR000719">
    <property type="entry name" value="Prot_kinase_dom"/>
</dbReference>
<keyword evidence="2" id="KW-0723">Serine/threonine-protein kinase</keyword>
<dbReference type="GO" id="GO:0005507">
    <property type="term" value="F:copper ion binding"/>
    <property type="evidence" value="ECO:0007669"/>
    <property type="project" value="InterPro"/>
</dbReference>
<evidence type="ECO:0000256" key="4">
    <source>
        <dbReference type="ARBA" id="ARBA00022723"/>
    </source>
</evidence>
<dbReference type="PANTHER" id="PTHR24345">
    <property type="entry name" value="SERINE/THREONINE-PROTEIN KINASE PLK"/>
    <property type="match status" value="1"/>
</dbReference>
<comment type="catalytic activity">
    <reaction evidence="9">
        <text>4 Fe(II)-[cytochrome c] + O2 + 8 H(+)(in) = 4 Fe(III)-[cytochrome c] + 2 H2O + 4 H(+)(out)</text>
        <dbReference type="Rhea" id="RHEA:11436"/>
        <dbReference type="Rhea" id="RHEA-COMP:10350"/>
        <dbReference type="Rhea" id="RHEA-COMP:14399"/>
        <dbReference type="ChEBI" id="CHEBI:15377"/>
        <dbReference type="ChEBI" id="CHEBI:15378"/>
        <dbReference type="ChEBI" id="CHEBI:15379"/>
        <dbReference type="ChEBI" id="CHEBI:29033"/>
        <dbReference type="ChEBI" id="CHEBI:29034"/>
        <dbReference type="EC" id="7.1.1.9"/>
    </reaction>
    <physiologicalReaction direction="left-to-right" evidence="9">
        <dbReference type="Rhea" id="RHEA:11437"/>
    </physiologicalReaction>
</comment>
<protein>
    <submittedName>
        <fullName evidence="14">Uncharacterized protein</fullName>
    </submittedName>
</protein>
<dbReference type="InterPro" id="IPR002429">
    <property type="entry name" value="CcO_II-like_C"/>
</dbReference>
<evidence type="ECO:0000256" key="8">
    <source>
        <dbReference type="ARBA" id="ARBA00023008"/>
    </source>
</evidence>
<dbReference type="Gene3D" id="1.10.510.10">
    <property type="entry name" value="Transferase(Phosphotransferase) domain 1"/>
    <property type="match status" value="1"/>
</dbReference>
<comment type="cofactor">
    <cofactor evidence="1">
        <name>Cu cation</name>
        <dbReference type="ChEBI" id="CHEBI:23378"/>
    </cofactor>
</comment>
<dbReference type="Pfam" id="PF05198">
    <property type="entry name" value="IF3_N"/>
    <property type="match status" value="1"/>
</dbReference>
<dbReference type="PANTHER" id="PTHR24345:SF91">
    <property type="entry name" value="SERINE_THREONINE-PROTEIN KINASE PLK4"/>
    <property type="match status" value="1"/>
</dbReference>
<keyword evidence="5" id="KW-0547">Nucleotide-binding</keyword>
<evidence type="ECO:0000256" key="5">
    <source>
        <dbReference type="ARBA" id="ARBA00022741"/>
    </source>
</evidence>
<dbReference type="InterPro" id="IPR011009">
    <property type="entry name" value="Kinase-like_dom_sf"/>
</dbReference>
<dbReference type="GO" id="GO:0004129">
    <property type="term" value="F:cytochrome-c oxidase activity"/>
    <property type="evidence" value="ECO:0007669"/>
    <property type="project" value="UniProtKB-EC"/>
</dbReference>
<dbReference type="GO" id="GO:0004674">
    <property type="term" value="F:protein serine/threonine kinase activity"/>
    <property type="evidence" value="ECO:0007669"/>
    <property type="project" value="UniProtKB-KW"/>
</dbReference>
<dbReference type="Pfam" id="PF13621">
    <property type="entry name" value="Cupin_8"/>
    <property type="match status" value="1"/>
</dbReference>
<dbReference type="PROSITE" id="PS50857">
    <property type="entry name" value="COX2_CUA"/>
    <property type="match status" value="1"/>
</dbReference>
<feature type="compositionally biased region" description="Basic and acidic residues" evidence="11">
    <location>
        <begin position="1381"/>
        <end position="1402"/>
    </location>
</feature>
<dbReference type="GO" id="GO:0003743">
    <property type="term" value="F:translation initiation factor activity"/>
    <property type="evidence" value="ECO:0007669"/>
    <property type="project" value="InterPro"/>
</dbReference>
<keyword evidence="8" id="KW-0186">Copper</keyword>
<evidence type="ECO:0000313" key="15">
    <source>
        <dbReference type="Proteomes" id="UP000574390"/>
    </source>
</evidence>
<feature type="non-terminal residue" evidence="14">
    <location>
        <position position="1"/>
    </location>
</feature>
<dbReference type="InterPro" id="IPR001505">
    <property type="entry name" value="Copper_CuA"/>
</dbReference>
<evidence type="ECO:0000256" key="10">
    <source>
        <dbReference type="SAM" id="Coils"/>
    </source>
</evidence>
<dbReference type="InterPro" id="IPR008972">
    <property type="entry name" value="Cupredoxin"/>
</dbReference>
<evidence type="ECO:0000256" key="9">
    <source>
        <dbReference type="ARBA" id="ARBA00049512"/>
    </source>
</evidence>
<evidence type="ECO:0000259" key="13">
    <source>
        <dbReference type="PROSITE" id="PS50857"/>
    </source>
</evidence>
<dbReference type="InterPro" id="IPR036787">
    <property type="entry name" value="T_IF-3_N_sf"/>
</dbReference>
<proteinExistence type="predicted"/>
<dbReference type="InterPro" id="IPR019814">
    <property type="entry name" value="Translation_initiation_fac_3_N"/>
</dbReference>
<evidence type="ECO:0000256" key="7">
    <source>
        <dbReference type="ARBA" id="ARBA00022840"/>
    </source>
</evidence>
<feature type="coiled-coil region" evidence="10">
    <location>
        <begin position="252"/>
        <end position="303"/>
    </location>
</feature>
<gene>
    <name evidence="14" type="ORF">FOZ62_031419</name>
</gene>
<keyword evidence="7" id="KW-0067">ATP-binding</keyword>
<dbReference type="SUPFAM" id="SSF51197">
    <property type="entry name" value="Clavaminate synthase-like"/>
    <property type="match status" value="1"/>
</dbReference>
<dbReference type="Pfam" id="PF00069">
    <property type="entry name" value="Pkinase"/>
    <property type="match status" value="1"/>
</dbReference>
<feature type="compositionally biased region" description="Low complexity" evidence="11">
    <location>
        <begin position="1304"/>
        <end position="1315"/>
    </location>
</feature>
<evidence type="ECO:0000256" key="3">
    <source>
        <dbReference type="ARBA" id="ARBA00022679"/>
    </source>
</evidence>
<feature type="domain" description="Protein kinase" evidence="12">
    <location>
        <begin position="954"/>
        <end position="1242"/>
    </location>
</feature>
<feature type="compositionally biased region" description="Basic and acidic residues" evidence="11">
    <location>
        <begin position="1317"/>
        <end position="1330"/>
    </location>
</feature>
<dbReference type="Proteomes" id="UP000574390">
    <property type="component" value="Unassembled WGS sequence"/>
</dbReference>
<dbReference type="GO" id="GO:0016020">
    <property type="term" value="C:membrane"/>
    <property type="evidence" value="ECO:0007669"/>
    <property type="project" value="InterPro"/>
</dbReference>
<dbReference type="GO" id="GO:0005634">
    <property type="term" value="C:nucleus"/>
    <property type="evidence" value="ECO:0007669"/>
    <property type="project" value="TreeGrafter"/>
</dbReference>
<dbReference type="EMBL" id="JABANM010001542">
    <property type="protein sequence ID" value="KAF4754105.1"/>
    <property type="molecule type" value="Genomic_DNA"/>
</dbReference>
<feature type="region of interest" description="Disordered" evidence="11">
    <location>
        <begin position="422"/>
        <end position="455"/>
    </location>
</feature>
<reference evidence="14 15" key="1">
    <citation type="submission" date="2020-04" db="EMBL/GenBank/DDBJ databases">
        <title>Perkinsus olseni comparative genomics.</title>
        <authorList>
            <person name="Bogema D.R."/>
        </authorList>
    </citation>
    <scope>NUCLEOTIDE SEQUENCE [LARGE SCALE GENOMIC DNA]</scope>
    <source>
        <strain evidence="14">ATCC PRA-205</strain>
    </source>
</reference>
<organism evidence="14 15">
    <name type="scientific">Perkinsus olseni</name>
    <name type="common">Perkinsus atlanticus</name>
    <dbReference type="NCBI Taxonomy" id="32597"/>
    <lineage>
        <taxon>Eukaryota</taxon>
        <taxon>Sar</taxon>
        <taxon>Alveolata</taxon>
        <taxon>Perkinsozoa</taxon>
        <taxon>Perkinsea</taxon>
        <taxon>Perkinsida</taxon>
        <taxon>Perkinsidae</taxon>
        <taxon>Perkinsus</taxon>
    </lineage>
</organism>
<dbReference type="SUPFAM" id="SSF54364">
    <property type="entry name" value="Translation initiation factor IF3, N-terminal domain"/>
    <property type="match status" value="1"/>
</dbReference>
<evidence type="ECO:0000256" key="11">
    <source>
        <dbReference type="SAM" id="MobiDB-lite"/>
    </source>
</evidence>
<feature type="domain" description="Cytochrome oxidase subunit II copper A binding" evidence="13">
    <location>
        <begin position="17"/>
        <end position="140"/>
    </location>
</feature>